<dbReference type="GO" id="GO:0005737">
    <property type="term" value="C:cytoplasm"/>
    <property type="evidence" value="ECO:0007669"/>
    <property type="project" value="TreeGrafter"/>
</dbReference>
<gene>
    <name evidence="7" type="primary">camA</name>
    <name evidence="7" type="ORF">EKD16_17055</name>
</gene>
<dbReference type="InterPro" id="IPR016156">
    <property type="entry name" value="FAD/NAD-linked_Rdtase_dimer_sf"/>
</dbReference>
<dbReference type="InterPro" id="IPR023753">
    <property type="entry name" value="FAD/NAD-binding_dom"/>
</dbReference>
<dbReference type="InterPro" id="IPR050446">
    <property type="entry name" value="FAD-oxidoreductase/Apoptosis"/>
</dbReference>
<keyword evidence="4 7" id="KW-0560">Oxidoreductase</keyword>
<dbReference type="EC" id="1.18.1.5" evidence="7"/>
<dbReference type="Proteomes" id="UP000292235">
    <property type="component" value="Chromosome"/>
</dbReference>
<dbReference type="KEGG" id="strr:EKD16_17055"/>
<keyword evidence="2" id="KW-0285">Flavoprotein</keyword>
<name>A0A4P6Q4J2_9ACTN</name>
<evidence type="ECO:0000313" key="7">
    <source>
        <dbReference type="EMBL" id="QBI55180.1"/>
    </source>
</evidence>
<evidence type="ECO:0000259" key="5">
    <source>
        <dbReference type="Pfam" id="PF07992"/>
    </source>
</evidence>
<evidence type="ECO:0000256" key="4">
    <source>
        <dbReference type="ARBA" id="ARBA00023002"/>
    </source>
</evidence>
<dbReference type="SUPFAM" id="SSF51905">
    <property type="entry name" value="FAD/NAD(P)-binding domain"/>
    <property type="match status" value="2"/>
</dbReference>
<evidence type="ECO:0000259" key="6">
    <source>
        <dbReference type="Pfam" id="PF14759"/>
    </source>
</evidence>
<evidence type="ECO:0000313" key="8">
    <source>
        <dbReference type="Proteomes" id="UP000292235"/>
    </source>
</evidence>
<feature type="domain" description="FAD/NAD(P)-binding" evidence="5">
    <location>
        <begin position="3"/>
        <end position="298"/>
    </location>
</feature>
<dbReference type="PANTHER" id="PTHR43557">
    <property type="entry name" value="APOPTOSIS-INDUCING FACTOR 1"/>
    <property type="match status" value="1"/>
</dbReference>
<sequence>MRAVAVVGASLAGVATARALRAQGFEGRVSVVGDEARTPYDRPPLSKDFLLGKTEAADLALLDSDDEAELAIDWRLGTRAVGLHPSRRAVALADGGEITADAVVVATGAAPNRLPRTAGLAGVHVLRSLEDAAALRLELAAGSPRVAVIGGSFIGAEIASSCRALGLETTVVEAAEAPLAGVLGTEVARACAELHGDNGVRLLCGVPVSGLRGEGRVTGVELADGTLVPAEVVVMGVGARPNTGWLAGSGLELDDGVVCDDGLITAFGSVAAVGDVARLRGPQGASARAEHWTSASEQPAVAVANLLAGATLHEYRRTPYFWSDQYGVRLQFAGRTRPGDEARVVEGSIAERSFAAVYERDGAVVAAAAMNRPRPFTRLRRGLSRAAVPA</sequence>
<feature type="domain" description="Reductase C-terminal" evidence="6">
    <location>
        <begin position="320"/>
        <end position="387"/>
    </location>
</feature>
<dbReference type="RefSeq" id="WP_131099229.1">
    <property type="nucleotide sequence ID" value="NZ_CP036455.1"/>
</dbReference>
<dbReference type="PANTHER" id="PTHR43557:SF2">
    <property type="entry name" value="RIESKE DOMAIN-CONTAINING PROTEIN-RELATED"/>
    <property type="match status" value="1"/>
</dbReference>
<dbReference type="GO" id="GO:0016651">
    <property type="term" value="F:oxidoreductase activity, acting on NAD(P)H"/>
    <property type="evidence" value="ECO:0007669"/>
    <property type="project" value="TreeGrafter"/>
</dbReference>
<dbReference type="Pfam" id="PF07992">
    <property type="entry name" value="Pyr_redox_2"/>
    <property type="match status" value="1"/>
</dbReference>
<evidence type="ECO:0000256" key="1">
    <source>
        <dbReference type="ARBA" id="ARBA00001974"/>
    </source>
</evidence>
<dbReference type="Pfam" id="PF14759">
    <property type="entry name" value="Reductase_C"/>
    <property type="match status" value="1"/>
</dbReference>
<organism evidence="7 8">
    <name type="scientific">Streptomonospora litoralis</name>
    <dbReference type="NCBI Taxonomy" id="2498135"/>
    <lineage>
        <taxon>Bacteria</taxon>
        <taxon>Bacillati</taxon>
        <taxon>Actinomycetota</taxon>
        <taxon>Actinomycetes</taxon>
        <taxon>Streptosporangiales</taxon>
        <taxon>Nocardiopsidaceae</taxon>
        <taxon>Streptomonospora</taxon>
    </lineage>
</organism>
<keyword evidence="8" id="KW-1185">Reference proteome</keyword>
<evidence type="ECO:0000256" key="2">
    <source>
        <dbReference type="ARBA" id="ARBA00022630"/>
    </source>
</evidence>
<dbReference type="SUPFAM" id="SSF55424">
    <property type="entry name" value="FAD/NAD-linked reductases, dimerisation (C-terminal) domain"/>
    <property type="match status" value="1"/>
</dbReference>
<proteinExistence type="predicted"/>
<dbReference type="EMBL" id="CP036455">
    <property type="protein sequence ID" value="QBI55180.1"/>
    <property type="molecule type" value="Genomic_DNA"/>
</dbReference>
<dbReference type="OrthoDB" id="1145at2"/>
<dbReference type="Gene3D" id="3.30.390.30">
    <property type="match status" value="1"/>
</dbReference>
<dbReference type="Gene3D" id="3.50.50.60">
    <property type="entry name" value="FAD/NAD(P)-binding domain"/>
    <property type="match status" value="2"/>
</dbReference>
<dbReference type="AlphaFoldDB" id="A0A4P6Q4J2"/>
<keyword evidence="3" id="KW-0274">FAD</keyword>
<accession>A0A4P6Q4J2</accession>
<dbReference type="InterPro" id="IPR028202">
    <property type="entry name" value="Reductase_C"/>
</dbReference>
<dbReference type="PRINTS" id="PR00411">
    <property type="entry name" value="PNDRDTASEI"/>
</dbReference>
<comment type="cofactor">
    <cofactor evidence="1">
        <name>FAD</name>
        <dbReference type="ChEBI" id="CHEBI:57692"/>
    </cofactor>
</comment>
<evidence type="ECO:0000256" key="3">
    <source>
        <dbReference type="ARBA" id="ARBA00022827"/>
    </source>
</evidence>
<protein>
    <submittedName>
        <fullName evidence="7">Putidaredoxin reductase</fullName>
        <ecNumber evidence="7">1.18.1.5</ecNumber>
    </submittedName>
</protein>
<dbReference type="PRINTS" id="PR00368">
    <property type="entry name" value="FADPNR"/>
</dbReference>
<dbReference type="InterPro" id="IPR036188">
    <property type="entry name" value="FAD/NAD-bd_sf"/>
</dbReference>
<reference evidence="7 8" key="1">
    <citation type="submission" date="2019-02" db="EMBL/GenBank/DDBJ databases">
        <authorList>
            <person name="Khodamoradi S."/>
            <person name="Hahnke R.L."/>
            <person name="Kaempfer P."/>
            <person name="Schumann P."/>
            <person name="Rohde M."/>
            <person name="Steinert M."/>
            <person name="Luzhetskyy A."/>
            <person name="Wink J."/>
            <person name="Ruckert C."/>
        </authorList>
    </citation>
    <scope>NUCLEOTIDE SEQUENCE [LARGE SCALE GENOMIC DNA]</scope>
    <source>
        <strain evidence="7 8">M2</strain>
    </source>
</reference>